<dbReference type="InterPro" id="IPR050783">
    <property type="entry name" value="Oxylipin_biosynth_metab"/>
</dbReference>
<dbReference type="InterPro" id="IPR019791">
    <property type="entry name" value="Haem_peroxidase_animal"/>
</dbReference>
<proteinExistence type="predicted"/>
<dbReference type="PANTHER" id="PTHR11903:SF13">
    <property type="entry name" value="LINOLEATE 10R-LIPOXYGENASE"/>
    <property type="match status" value="1"/>
</dbReference>
<keyword evidence="5" id="KW-0349">Heme</keyword>
<dbReference type="EMBL" id="MU864444">
    <property type="protein sequence ID" value="KAK4185632.1"/>
    <property type="molecule type" value="Genomic_DNA"/>
</dbReference>
<keyword evidence="1 5" id="KW-0479">Metal-binding</keyword>
<sequence>MGDKFTEKYHAGESYGHEDNAGEGTGYSLDDPVSFTAGLIKELASVGAQVSPSDVAIVVKSMNQKPIDDRSGATEILISILTALSSKSKIRKMLTHKLVDSLWDSLQHPPLTYMGGNVQYDVVPQKHCDHDPDPPAPKAKANPYDVIEFKVPGTDVTLREQVPQAPDGLHQYRMPDGSFNSILFPNLGKAGTPYAKSVRSSKRLHGVKPDPGLLFDLLMARDDKHFQENPAGISAMFYYHATIIIHDVFRTNRTDLNKSDTSSYLDLAPLYGSSLKDQLEIRTMKEGKLKPDTFAEKRLIGQPPGASIMLVLYNRFHNHVAEVLLKINEGGRFSLNLRKGYTQEDYAKALAKQDHDLFNVARLVVNGLYINISLHDYLRAITNTHSSKSDWTLDPRVEIEAQKFDDQGTPRGVGNQVSVEFNLLYRFHSMISKRDERWTNEFFLKLFPNSKPEDLEKISWEELGMALMRYEKTIPTDPSKREFGNLKRGEDGFFSDEDMVRELKNSMEDPAGIFGARTTPKILRTVEILGINQARKWQVASLNEFRQFFGLKRHETFEQINSDKEIAGILEKLYTDPDMVELYPGLMIENFKPVRKTGCGISPTYTLGRAVLSDAVTLVRSDRFNTLDYTVSNLTAWGYNEVQYENKTLGGSMLYKLIQRGLPGWFPFNSVAVMQPMYTKQGNIKIAKELGTYPLFTEEDPKPPVKVVTVDTASGVDQVLKGAQEKVFAESYLPAFSTMVFAGDKKKDLSWFSATNVAKIVSGVPNLSSAVRDLVKKEGKRLLDAEGFKLKEGLYQLDILRDLVVPLTARLLADLHYLDLRTEENPDGTLAHTELYRALQDIHLWGAYGLADDSAEAWNRRRRAQEGVEVLRKSTESQVAEIARKNGIFGFAAGIFSPDKIGKGCLRECGIKVVEGLSAQAGSSSEKVVDSLWISAALSLGGLVTTVYEVLNFFLQPENASLWADVQNKAATEEVSAYVAEAKRVTSSARKVQIARKAGTVNGEELKAGDVVIVKTGDAGREKEGKFDTKRVGAASSHDNDIPTVFVTEVIKLVAGLKNLKVAPGEMGQVKSIVWHDKTYYLNDNWSYLSFDPSTWKVHYESYGKGVFEGHVKGPGAGIDAYYGMIKNIKEGVDAKIHPSEELTRTR</sequence>
<feature type="binding site" description="axial binding residue" evidence="5">
    <location>
        <position position="428"/>
    </location>
    <ligand>
        <name>heme b</name>
        <dbReference type="ChEBI" id="CHEBI:60344"/>
    </ligand>
    <ligandPart>
        <name>Fe</name>
        <dbReference type="ChEBI" id="CHEBI:18248"/>
    </ligandPart>
</feature>
<dbReference type="SUPFAM" id="SSF48113">
    <property type="entry name" value="Heme-dependent peroxidases"/>
    <property type="match status" value="1"/>
</dbReference>
<dbReference type="GO" id="GO:0006631">
    <property type="term" value="P:fatty acid metabolic process"/>
    <property type="evidence" value="ECO:0007669"/>
    <property type="project" value="UniProtKB-ARBA"/>
</dbReference>
<comment type="caution">
    <text evidence="6">The sequence shown here is derived from an EMBL/GenBank/DDBJ whole genome shotgun (WGS) entry which is preliminary data.</text>
</comment>
<accession>A0AAN7AH11</accession>
<dbReference type="AlphaFoldDB" id="A0AAN7AH11"/>
<evidence type="ECO:0000256" key="1">
    <source>
        <dbReference type="ARBA" id="ARBA00022723"/>
    </source>
</evidence>
<evidence type="ECO:0000313" key="6">
    <source>
        <dbReference type="EMBL" id="KAK4185632.1"/>
    </source>
</evidence>
<dbReference type="GO" id="GO:0004601">
    <property type="term" value="F:peroxidase activity"/>
    <property type="evidence" value="ECO:0007669"/>
    <property type="project" value="InterPro"/>
</dbReference>
<dbReference type="Proteomes" id="UP001302126">
    <property type="component" value="Unassembled WGS sequence"/>
</dbReference>
<reference evidence="6" key="2">
    <citation type="submission" date="2023-05" db="EMBL/GenBank/DDBJ databases">
        <authorList>
            <consortium name="Lawrence Berkeley National Laboratory"/>
            <person name="Steindorff A."/>
            <person name="Hensen N."/>
            <person name="Bonometti L."/>
            <person name="Westerberg I."/>
            <person name="Brannstrom I.O."/>
            <person name="Guillou S."/>
            <person name="Cros-Aarteil S."/>
            <person name="Calhoun S."/>
            <person name="Haridas S."/>
            <person name="Kuo A."/>
            <person name="Mondo S."/>
            <person name="Pangilinan J."/>
            <person name="Riley R."/>
            <person name="Labutti K."/>
            <person name="Andreopoulos B."/>
            <person name="Lipzen A."/>
            <person name="Chen C."/>
            <person name="Yanf M."/>
            <person name="Daum C."/>
            <person name="Ng V."/>
            <person name="Clum A."/>
            <person name="Ohm R."/>
            <person name="Martin F."/>
            <person name="Silar P."/>
            <person name="Natvig D."/>
            <person name="Lalanne C."/>
            <person name="Gautier V."/>
            <person name="Ament-Velasquez S.L."/>
            <person name="Kruys A."/>
            <person name="Hutchinson M.I."/>
            <person name="Powell A.J."/>
            <person name="Barry K."/>
            <person name="Miller A.N."/>
            <person name="Grigoriev I.V."/>
            <person name="Debuchy R."/>
            <person name="Gladieux P."/>
            <person name="Thoren M.H."/>
            <person name="Johannesson H."/>
        </authorList>
    </citation>
    <scope>NUCLEOTIDE SEQUENCE</scope>
    <source>
        <strain evidence="6">PSN309</strain>
    </source>
</reference>
<name>A0AAN7AH11_9PEZI</name>
<dbReference type="GO" id="GO:0006979">
    <property type="term" value="P:response to oxidative stress"/>
    <property type="evidence" value="ECO:0007669"/>
    <property type="project" value="InterPro"/>
</dbReference>
<evidence type="ECO:0000256" key="2">
    <source>
        <dbReference type="ARBA" id="ARBA00022964"/>
    </source>
</evidence>
<evidence type="ECO:0000256" key="3">
    <source>
        <dbReference type="ARBA" id="ARBA00023002"/>
    </source>
</evidence>
<dbReference type="CDD" id="cd09817">
    <property type="entry name" value="linoleate_diol_synthase_like"/>
    <property type="match status" value="1"/>
</dbReference>
<protein>
    <submittedName>
        <fullName evidence="6">Psi-producing oxygenase C</fullName>
    </submittedName>
</protein>
<dbReference type="GO" id="GO:0020037">
    <property type="term" value="F:heme binding"/>
    <property type="evidence" value="ECO:0007669"/>
    <property type="project" value="InterPro"/>
</dbReference>
<gene>
    <name evidence="6" type="ORF">QBC35DRAFT_389076</name>
</gene>
<dbReference type="GO" id="GO:0051213">
    <property type="term" value="F:dioxygenase activity"/>
    <property type="evidence" value="ECO:0007669"/>
    <property type="project" value="UniProtKB-KW"/>
</dbReference>
<keyword evidence="7" id="KW-1185">Reference proteome</keyword>
<evidence type="ECO:0000313" key="7">
    <source>
        <dbReference type="Proteomes" id="UP001302126"/>
    </source>
</evidence>
<organism evidence="6 7">
    <name type="scientific">Podospora australis</name>
    <dbReference type="NCBI Taxonomy" id="1536484"/>
    <lineage>
        <taxon>Eukaryota</taxon>
        <taxon>Fungi</taxon>
        <taxon>Dikarya</taxon>
        <taxon>Ascomycota</taxon>
        <taxon>Pezizomycotina</taxon>
        <taxon>Sordariomycetes</taxon>
        <taxon>Sordariomycetidae</taxon>
        <taxon>Sordariales</taxon>
        <taxon>Podosporaceae</taxon>
        <taxon>Podospora</taxon>
    </lineage>
</organism>
<evidence type="ECO:0000256" key="5">
    <source>
        <dbReference type="PIRSR" id="PIRSR619791-2"/>
    </source>
</evidence>
<keyword evidence="4 5" id="KW-0408">Iron</keyword>
<keyword evidence="2" id="KW-0223">Dioxygenase</keyword>
<dbReference type="PANTHER" id="PTHR11903">
    <property type="entry name" value="PROSTAGLANDIN G/H SYNTHASE"/>
    <property type="match status" value="1"/>
</dbReference>
<dbReference type="InterPro" id="IPR010255">
    <property type="entry name" value="Haem_peroxidase_sf"/>
</dbReference>
<dbReference type="InterPro" id="IPR037120">
    <property type="entry name" value="Haem_peroxidase_sf_animal"/>
</dbReference>
<dbReference type="Gene3D" id="1.10.640.10">
    <property type="entry name" value="Haem peroxidase domain superfamily, animal type"/>
    <property type="match status" value="1"/>
</dbReference>
<keyword evidence="3" id="KW-0560">Oxidoreductase</keyword>
<dbReference type="PROSITE" id="PS50292">
    <property type="entry name" value="PEROXIDASE_3"/>
    <property type="match status" value="1"/>
</dbReference>
<dbReference type="GO" id="GO:0046872">
    <property type="term" value="F:metal ion binding"/>
    <property type="evidence" value="ECO:0007669"/>
    <property type="project" value="UniProtKB-KW"/>
</dbReference>
<evidence type="ECO:0000256" key="4">
    <source>
        <dbReference type="ARBA" id="ARBA00023004"/>
    </source>
</evidence>
<dbReference type="Pfam" id="PF03098">
    <property type="entry name" value="An_peroxidase"/>
    <property type="match status" value="1"/>
</dbReference>
<reference evidence="6" key="1">
    <citation type="journal article" date="2023" name="Mol. Phylogenet. Evol.">
        <title>Genome-scale phylogeny and comparative genomics of the fungal order Sordariales.</title>
        <authorList>
            <person name="Hensen N."/>
            <person name="Bonometti L."/>
            <person name="Westerberg I."/>
            <person name="Brannstrom I.O."/>
            <person name="Guillou S."/>
            <person name="Cros-Aarteil S."/>
            <person name="Calhoun S."/>
            <person name="Haridas S."/>
            <person name="Kuo A."/>
            <person name="Mondo S."/>
            <person name="Pangilinan J."/>
            <person name="Riley R."/>
            <person name="LaButti K."/>
            <person name="Andreopoulos B."/>
            <person name="Lipzen A."/>
            <person name="Chen C."/>
            <person name="Yan M."/>
            <person name="Daum C."/>
            <person name="Ng V."/>
            <person name="Clum A."/>
            <person name="Steindorff A."/>
            <person name="Ohm R.A."/>
            <person name="Martin F."/>
            <person name="Silar P."/>
            <person name="Natvig D.O."/>
            <person name="Lalanne C."/>
            <person name="Gautier V."/>
            <person name="Ament-Velasquez S.L."/>
            <person name="Kruys A."/>
            <person name="Hutchinson M.I."/>
            <person name="Powell A.J."/>
            <person name="Barry K."/>
            <person name="Miller A.N."/>
            <person name="Grigoriev I.V."/>
            <person name="Debuchy R."/>
            <person name="Gladieux P."/>
            <person name="Hiltunen Thoren M."/>
            <person name="Johannesson H."/>
        </authorList>
    </citation>
    <scope>NUCLEOTIDE SEQUENCE</scope>
    <source>
        <strain evidence="6">PSN309</strain>
    </source>
</reference>
<dbReference type="InterPro" id="IPR034812">
    <property type="entry name" value="Ppo-like_N"/>
</dbReference>